<dbReference type="VEuPathDB" id="PlasmoDB:PVPAM_000024400"/>
<dbReference type="AlphaFoldDB" id="A0A565A4C0"/>
<evidence type="ECO:0000256" key="1">
    <source>
        <dbReference type="SAM" id="MobiDB-lite"/>
    </source>
</evidence>
<dbReference type="VEuPathDB" id="PlasmoDB:PVX_014630"/>
<name>A0A565A4C0_PLAVI</name>
<evidence type="ECO:0000313" key="2">
    <source>
        <dbReference type="EMBL" id="VUZ99657.1"/>
    </source>
</evidence>
<proteinExistence type="predicted"/>
<accession>A0A565A4C0</accession>
<dbReference type="OrthoDB" id="10564675at2759"/>
<sequence>MGNPCEGNTKDYLNYPCYNTLKVYFDKIDIGYYGQQYLDDTLKALEKEGIKKYPYYNLFHEIARLYGGDDAFSQKGVIPSCIYSNYWLNKYIQEKHSSLYNERTFEMLKKFDYNYSEIKYKNQRNSCSKYIKLLKPNEYQIMDILYSLYNYYDKFKLSIGNKYPQPPCTVLGIIFHNYKNILSSLEQYKDLISHLKSLKDLILTIESTHNLRCSSTMSKIVFPKEDIPNPVVHYGEQGTKRSLPDASPTDRTSVSEESADIRTITDVVTLPQPPNPERTELIGSGETVKEVTKENQHIVTPEEETHYVERTPEKGVYGETEHVKSLPAIREVPEEPVVQYTRLPEAKFTEKTDEDPDNILDVFPYRRPNQVDIDSHPERPMSPPIQSEDVGLLGKIQNTISGIVSEVEPAPILGVSGGMGALFLLFKYTPFGSFFGGRRRRMHQIPRTFGGFPPGEFPNFHEYDGGFIGYAPMNINPLAE</sequence>
<protein>
    <submittedName>
        <fullName evidence="2">VIR protein</fullName>
    </submittedName>
</protein>
<dbReference type="VEuPathDB" id="PlasmoDB:PVP01_0003720"/>
<dbReference type="VEuPathDB" id="PlasmoDB:PVW1_020005000"/>
<organism evidence="2">
    <name type="scientific">Plasmodium vivax</name>
    <name type="common">malaria parasite P. vivax</name>
    <dbReference type="NCBI Taxonomy" id="5855"/>
    <lineage>
        <taxon>Eukaryota</taxon>
        <taxon>Sar</taxon>
        <taxon>Alveolata</taxon>
        <taxon>Apicomplexa</taxon>
        <taxon>Aconoidasida</taxon>
        <taxon>Haemosporida</taxon>
        <taxon>Plasmodiidae</taxon>
        <taxon>Plasmodium</taxon>
        <taxon>Plasmodium (Plasmodium)</taxon>
    </lineage>
</organism>
<gene>
    <name evidence="2" type="ORF">PVP01_0003720</name>
</gene>
<reference evidence="2" key="1">
    <citation type="submission" date="2016-07" db="EMBL/GenBank/DDBJ databases">
        <authorList>
            <consortium name="Pathogen Informatics"/>
        </authorList>
    </citation>
    <scope>NUCLEOTIDE SEQUENCE</scope>
</reference>
<dbReference type="Proteomes" id="UP000220605">
    <property type="component" value="Unassembled WGS sequence"/>
</dbReference>
<dbReference type="EMBL" id="FLZR02000009">
    <property type="protein sequence ID" value="VUZ99657.1"/>
    <property type="molecule type" value="Genomic_DNA"/>
</dbReference>
<feature type="region of interest" description="Disordered" evidence="1">
    <location>
        <begin position="235"/>
        <end position="259"/>
    </location>
</feature>